<comment type="caution">
    <text evidence="3">The sequence shown here is derived from an EMBL/GenBank/DDBJ whole genome shotgun (WGS) entry which is preliminary data.</text>
</comment>
<feature type="region of interest" description="Disordered" evidence="1">
    <location>
        <begin position="146"/>
        <end position="168"/>
    </location>
</feature>
<keyword evidence="4" id="KW-1185">Reference proteome</keyword>
<evidence type="ECO:0000259" key="2">
    <source>
        <dbReference type="Pfam" id="PF18726"/>
    </source>
</evidence>
<dbReference type="OrthoDB" id="4773848at2"/>
<gene>
    <name evidence="3" type="ORF">FHU33_2885</name>
</gene>
<dbReference type="AlphaFoldDB" id="A0A543PH77"/>
<evidence type="ECO:0000313" key="4">
    <source>
        <dbReference type="Proteomes" id="UP000319865"/>
    </source>
</evidence>
<feature type="domain" description="SAV-6107-like HEPN" evidence="2">
    <location>
        <begin position="36"/>
        <end position="133"/>
    </location>
</feature>
<name>A0A543PH77_9ACTN</name>
<dbReference type="EMBL" id="VFQE01000001">
    <property type="protein sequence ID" value="TQN43440.1"/>
    <property type="molecule type" value="Genomic_DNA"/>
</dbReference>
<dbReference type="RefSeq" id="WP_142025937.1">
    <property type="nucleotide sequence ID" value="NZ_VFQE01000001.1"/>
</dbReference>
<proteinExistence type="predicted"/>
<reference evidence="3 4" key="1">
    <citation type="submission" date="2019-06" db="EMBL/GenBank/DDBJ databases">
        <title>Sequencing the genomes of 1000 actinobacteria strains.</title>
        <authorList>
            <person name="Klenk H.-P."/>
        </authorList>
    </citation>
    <scope>NUCLEOTIDE SEQUENCE [LARGE SCALE GENOMIC DNA]</scope>
    <source>
        <strain evidence="3 4">DSM 46837</strain>
    </source>
</reference>
<evidence type="ECO:0000256" key="1">
    <source>
        <dbReference type="SAM" id="MobiDB-lite"/>
    </source>
</evidence>
<organism evidence="3 4">
    <name type="scientific">Blastococcus colisei</name>
    <dbReference type="NCBI Taxonomy" id="1564162"/>
    <lineage>
        <taxon>Bacteria</taxon>
        <taxon>Bacillati</taxon>
        <taxon>Actinomycetota</taxon>
        <taxon>Actinomycetes</taxon>
        <taxon>Geodermatophilales</taxon>
        <taxon>Geodermatophilaceae</taxon>
        <taxon>Blastococcus</taxon>
    </lineage>
</organism>
<dbReference type="InterPro" id="IPR040891">
    <property type="entry name" value="HEPN_SAV_6107"/>
</dbReference>
<dbReference type="Pfam" id="PF18726">
    <property type="entry name" value="HEPN_SAV_6107"/>
    <property type="match status" value="1"/>
</dbReference>
<protein>
    <recommendedName>
        <fullName evidence="2">SAV-6107-like HEPN domain-containing protein</fullName>
    </recommendedName>
</protein>
<sequence length="168" mass="17352">MGAARAVPVGQLPLPPAMPAAAAQLLDQAHRGLAEAAAATDPRQRYATAHLGALRGAAAVLAARTRPEPARRRPRSAWVLLGQVAPELGEWATFFAAGAAKRAAAEAGLSRAVTEREADDLVRDVGAFLGVVENCLAASYGNLSAPEPARSTYTRPRVVGGTASGPRR</sequence>
<accession>A0A543PH77</accession>
<dbReference type="Proteomes" id="UP000319865">
    <property type="component" value="Unassembled WGS sequence"/>
</dbReference>
<evidence type="ECO:0000313" key="3">
    <source>
        <dbReference type="EMBL" id="TQN43440.1"/>
    </source>
</evidence>